<comment type="similarity">
    <text evidence="2">Belongs to the bacterial PQQ dehydrogenase family.</text>
</comment>
<dbReference type="SMART" id="SM00564">
    <property type="entry name" value="PQQ"/>
    <property type="match status" value="2"/>
</dbReference>
<keyword evidence="3" id="KW-0560">Oxidoreductase</keyword>
<gene>
    <name evidence="5" type="ORF">Din_044227</name>
</gene>
<accession>A0A5B7C3E9</accession>
<evidence type="ECO:0000256" key="3">
    <source>
        <dbReference type="ARBA" id="ARBA00023002"/>
    </source>
</evidence>
<dbReference type="PANTHER" id="PTHR32303">
    <property type="entry name" value="QUINOPROTEIN ALCOHOL DEHYDROGENASE (CYTOCHROME C)"/>
    <property type="match status" value="1"/>
</dbReference>
<proteinExistence type="inferred from homology"/>
<dbReference type="SUPFAM" id="SSF50998">
    <property type="entry name" value="Quinoprotein alcohol dehydrogenase-like"/>
    <property type="match status" value="1"/>
</dbReference>
<dbReference type="AlphaFoldDB" id="A0A5B7C3E9"/>
<dbReference type="InterPro" id="IPR018391">
    <property type="entry name" value="PQQ_b-propeller_rpt"/>
</dbReference>
<comment type="cofactor">
    <cofactor evidence="1">
        <name>pyrroloquinoline quinone</name>
        <dbReference type="ChEBI" id="CHEBI:58442"/>
    </cofactor>
</comment>
<dbReference type="EMBL" id="GHES01044227">
    <property type="protein sequence ID" value="MPA74786.1"/>
    <property type="molecule type" value="Transcribed_RNA"/>
</dbReference>
<evidence type="ECO:0000259" key="4">
    <source>
        <dbReference type="Pfam" id="PF13360"/>
    </source>
</evidence>
<dbReference type="Gene3D" id="2.130.10.10">
    <property type="entry name" value="YVTN repeat-like/Quinoprotein amine dehydrogenase"/>
    <property type="match status" value="1"/>
</dbReference>
<reference evidence="5" key="1">
    <citation type="submission" date="2019-08" db="EMBL/GenBank/DDBJ databases">
        <title>Reference gene set and small RNA set construction with multiple tissues from Davidia involucrata Baill.</title>
        <authorList>
            <person name="Yang H."/>
            <person name="Zhou C."/>
            <person name="Li G."/>
            <person name="Wang J."/>
            <person name="Gao P."/>
            <person name="Wang M."/>
            <person name="Wang R."/>
            <person name="Zhao Y."/>
        </authorList>
    </citation>
    <scope>NUCLEOTIDE SEQUENCE</scope>
    <source>
        <tissue evidence="5">Mixed with DoveR01_LX</tissue>
    </source>
</reference>
<dbReference type="PANTHER" id="PTHR32303:SF10">
    <property type="entry name" value="OUTER MEMBRANE PROTEIN ASSEMBLY FACTOR BAMB"/>
    <property type="match status" value="1"/>
</dbReference>
<sequence>MGGGTWGAATDGKRIYTNIVNSDHQNFTLNPTNETTTSGGWVAMDATTGQILWSTANPSNATSNGPVTVANGVLFAGSTYGQGPIYAMNAETGKIMWSYNTGATVFGGMSVSKGCIYVGNGYTVNLGGLDPSFTAGTSLFAFCVS</sequence>
<dbReference type="InterPro" id="IPR011047">
    <property type="entry name" value="Quinoprotein_ADH-like_sf"/>
</dbReference>
<evidence type="ECO:0000256" key="1">
    <source>
        <dbReference type="ARBA" id="ARBA00001931"/>
    </source>
</evidence>
<organism evidence="5">
    <name type="scientific">Davidia involucrata</name>
    <name type="common">Dove tree</name>
    <dbReference type="NCBI Taxonomy" id="16924"/>
    <lineage>
        <taxon>Eukaryota</taxon>
        <taxon>Viridiplantae</taxon>
        <taxon>Streptophyta</taxon>
        <taxon>Embryophyta</taxon>
        <taxon>Tracheophyta</taxon>
        <taxon>Spermatophyta</taxon>
        <taxon>Magnoliopsida</taxon>
        <taxon>eudicotyledons</taxon>
        <taxon>Gunneridae</taxon>
        <taxon>Pentapetalae</taxon>
        <taxon>asterids</taxon>
        <taxon>Cornales</taxon>
        <taxon>Nyssaceae</taxon>
        <taxon>Davidia</taxon>
    </lineage>
</organism>
<evidence type="ECO:0000313" key="5">
    <source>
        <dbReference type="EMBL" id="MPA74786.1"/>
    </source>
</evidence>
<dbReference type="Pfam" id="PF13360">
    <property type="entry name" value="PQQ_2"/>
    <property type="match status" value="1"/>
</dbReference>
<protein>
    <recommendedName>
        <fullName evidence="4">Pyrrolo-quinoline quinone repeat domain-containing protein</fullName>
    </recommendedName>
</protein>
<dbReference type="GO" id="GO:0016491">
    <property type="term" value="F:oxidoreductase activity"/>
    <property type="evidence" value="ECO:0007669"/>
    <property type="project" value="UniProtKB-KW"/>
</dbReference>
<feature type="domain" description="Pyrrolo-quinoline quinone repeat" evidence="4">
    <location>
        <begin position="40"/>
        <end position="118"/>
    </location>
</feature>
<dbReference type="InterPro" id="IPR002372">
    <property type="entry name" value="PQQ_rpt_dom"/>
</dbReference>
<name>A0A5B7C3E9_DAVIN</name>
<evidence type="ECO:0000256" key="2">
    <source>
        <dbReference type="ARBA" id="ARBA00008156"/>
    </source>
</evidence>
<dbReference type="InterPro" id="IPR015943">
    <property type="entry name" value="WD40/YVTN_repeat-like_dom_sf"/>
</dbReference>